<feature type="compositionally biased region" description="Polar residues" evidence="1">
    <location>
        <begin position="493"/>
        <end position="517"/>
    </location>
</feature>
<gene>
    <name evidence="2" type="ORF">PoB_001978600</name>
</gene>
<dbReference type="AlphaFoldDB" id="A0AAV3ZF73"/>
<proteinExistence type="predicted"/>
<accession>A0AAV3ZF73</accession>
<protein>
    <submittedName>
        <fullName evidence="2">Brca1-a complex subunit abraxas</fullName>
    </submittedName>
</protein>
<evidence type="ECO:0000313" key="2">
    <source>
        <dbReference type="EMBL" id="GFN93280.1"/>
    </source>
</evidence>
<feature type="region of interest" description="Disordered" evidence="1">
    <location>
        <begin position="308"/>
        <end position="371"/>
    </location>
</feature>
<dbReference type="InterPro" id="IPR023238">
    <property type="entry name" value="FAM175"/>
</dbReference>
<dbReference type="PANTHER" id="PTHR31728">
    <property type="entry name" value="ABRAXAS FAMILY MEMBER"/>
    <property type="match status" value="1"/>
</dbReference>
<evidence type="ECO:0000256" key="1">
    <source>
        <dbReference type="SAM" id="MobiDB-lite"/>
    </source>
</evidence>
<dbReference type="Proteomes" id="UP000735302">
    <property type="component" value="Unassembled WGS sequence"/>
</dbReference>
<dbReference type="GO" id="GO:0090307">
    <property type="term" value="P:mitotic spindle assembly"/>
    <property type="evidence" value="ECO:0007669"/>
    <property type="project" value="TreeGrafter"/>
</dbReference>
<dbReference type="GO" id="GO:0031593">
    <property type="term" value="F:polyubiquitin modification-dependent protein binding"/>
    <property type="evidence" value="ECO:0007669"/>
    <property type="project" value="TreeGrafter"/>
</dbReference>
<evidence type="ECO:0000313" key="3">
    <source>
        <dbReference type="Proteomes" id="UP000735302"/>
    </source>
</evidence>
<feature type="region of interest" description="Disordered" evidence="1">
    <location>
        <begin position="271"/>
        <end position="296"/>
    </location>
</feature>
<keyword evidence="3" id="KW-1185">Reference proteome</keyword>
<comment type="caution">
    <text evidence="2">The sequence shown here is derived from an EMBL/GenBank/DDBJ whole genome shotgun (WGS) entry which is preliminary data.</text>
</comment>
<dbReference type="GO" id="GO:0008608">
    <property type="term" value="P:attachment of spindle microtubules to kinetochore"/>
    <property type="evidence" value="ECO:0007669"/>
    <property type="project" value="TreeGrafter"/>
</dbReference>
<organism evidence="2 3">
    <name type="scientific">Plakobranchus ocellatus</name>
    <dbReference type="NCBI Taxonomy" id="259542"/>
    <lineage>
        <taxon>Eukaryota</taxon>
        <taxon>Metazoa</taxon>
        <taxon>Spiralia</taxon>
        <taxon>Lophotrochozoa</taxon>
        <taxon>Mollusca</taxon>
        <taxon>Gastropoda</taxon>
        <taxon>Heterobranchia</taxon>
        <taxon>Euthyneura</taxon>
        <taxon>Panpulmonata</taxon>
        <taxon>Sacoglossa</taxon>
        <taxon>Placobranchoidea</taxon>
        <taxon>Plakobranchidae</taxon>
        <taxon>Plakobranchus</taxon>
    </lineage>
</organism>
<name>A0AAV3ZF73_9GAST</name>
<sequence length="517" mass="57898">MDKHGLLDQILTAHSPLYHIITKTMDMYGLLLGEKISHVEDRISDSQIHTADVNSLFCISTFLPWPKDEPLYTRSGCLNDECLERYLATIKQSVVGWYSFRHKSALRPSLREITLHKSLACEEKFDQNLNDFFFFLCTSSSTSNLSTFSSKHAFLQLKEGCFIEMPMTIQNLGDTTRREYRKQSNITLSHCSSIHETLQKAKGHFVQSSGEMDQVFKVKYLSSSLNRRLETVHSKLTQSEGALGLLEAEVDTLRMRIKQLEQDELSEQLAADARKRQREEQQERIKEDAVAEAEEQAQMEKLLKDLGLNQQPQQSSSSATASSDPSNGPVAFKDYSKEDILEKKSSSSKEKAESKMERKELTDSSDSDSDVAILKLDAKKLNGQKTYSNKEPNVQQKVDPFDFLSKEVGVQKENLAKRQSASNTQKPLTIVGKKSTIQFTELSSSLGVNDKGKSCEKNGCLNSDALMSDFSVDDASNSSNGVHPEESVDDSQKSLNNDENGSFCGNQTLVISSSPTF</sequence>
<reference evidence="2 3" key="1">
    <citation type="journal article" date="2021" name="Elife">
        <title>Chloroplast acquisition without the gene transfer in kleptoplastic sea slugs, Plakobranchus ocellatus.</title>
        <authorList>
            <person name="Maeda T."/>
            <person name="Takahashi S."/>
            <person name="Yoshida T."/>
            <person name="Shimamura S."/>
            <person name="Takaki Y."/>
            <person name="Nagai Y."/>
            <person name="Toyoda A."/>
            <person name="Suzuki Y."/>
            <person name="Arimoto A."/>
            <person name="Ishii H."/>
            <person name="Satoh N."/>
            <person name="Nishiyama T."/>
            <person name="Hasebe M."/>
            <person name="Maruyama T."/>
            <person name="Minagawa J."/>
            <person name="Obokata J."/>
            <person name="Shigenobu S."/>
        </authorList>
    </citation>
    <scope>NUCLEOTIDE SEQUENCE [LARGE SCALE GENOMIC DNA]</scope>
</reference>
<dbReference type="GO" id="GO:0070536">
    <property type="term" value="P:protein K63-linked deubiquitination"/>
    <property type="evidence" value="ECO:0007669"/>
    <property type="project" value="TreeGrafter"/>
</dbReference>
<feature type="region of interest" description="Disordered" evidence="1">
    <location>
        <begin position="471"/>
        <end position="517"/>
    </location>
</feature>
<dbReference type="PRINTS" id="PR02051">
    <property type="entry name" value="PROTEINF175"/>
</dbReference>
<feature type="compositionally biased region" description="Basic and acidic residues" evidence="1">
    <location>
        <begin position="272"/>
        <end position="289"/>
    </location>
</feature>
<dbReference type="Pfam" id="PF21125">
    <property type="entry name" value="MPN_2A_DUB_like"/>
    <property type="match status" value="1"/>
</dbReference>
<dbReference type="GO" id="GO:0005634">
    <property type="term" value="C:nucleus"/>
    <property type="evidence" value="ECO:0007669"/>
    <property type="project" value="TreeGrafter"/>
</dbReference>
<feature type="compositionally biased region" description="Basic and acidic residues" evidence="1">
    <location>
        <begin position="483"/>
        <end position="492"/>
    </location>
</feature>
<dbReference type="EMBL" id="BLXT01002328">
    <property type="protein sequence ID" value="GFN93280.1"/>
    <property type="molecule type" value="Genomic_DNA"/>
</dbReference>
<dbReference type="GO" id="GO:0008017">
    <property type="term" value="F:microtubule binding"/>
    <property type="evidence" value="ECO:0007669"/>
    <property type="project" value="TreeGrafter"/>
</dbReference>
<feature type="compositionally biased region" description="Basic and acidic residues" evidence="1">
    <location>
        <begin position="334"/>
        <end position="362"/>
    </location>
</feature>
<dbReference type="PANTHER" id="PTHR31728:SF5">
    <property type="entry name" value="OS07G0540200 PROTEIN"/>
    <property type="match status" value="1"/>
</dbReference>
<feature type="compositionally biased region" description="Low complexity" evidence="1">
    <location>
        <begin position="310"/>
        <end position="326"/>
    </location>
</feature>